<keyword evidence="4 6" id="KW-0472">Membrane</keyword>
<feature type="transmembrane region" description="Helical" evidence="6">
    <location>
        <begin position="206"/>
        <end position="227"/>
    </location>
</feature>
<dbReference type="GO" id="GO:0016020">
    <property type="term" value="C:membrane"/>
    <property type="evidence" value="ECO:0007669"/>
    <property type="project" value="UniProtKB-SubCell"/>
</dbReference>
<comment type="subcellular location">
    <subcellularLocation>
        <location evidence="1">Membrane</location>
        <topology evidence="1">Single-pass membrane protein</topology>
    </subcellularLocation>
</comment>
<feature type="region of interest" description="Disordered" evidence="5">
    <location>
        <begin position="272"/>
        <end position="323"/>
    </location>
</feature>
<dbReference type="AlphaFoldDB" id="A0A6G1LMD9"/>
<reference evidence="7" key="1">
    <citation type="journal article" date="2020" name="Stud. Mycol.">
        <title>101 Dothideomycetes genomes: a test case for predicting lifestyles and emergence of pathogens.</title>
        <authorList>
            <person name="Haridas S."/>
            <person name="Albert R."/>
            <person name="Binder M."/>
            <person name="Bloem J."/>
            <person name="Labutti K."/>
            <person name="Salamov A."/>
            <person name="Andreopoulos B."/>
            <person name="Baker S."/>
            <person name="Barry K."/>
            <person name="Bills G."/>
            <person name="Bluhm B."/>
            <person name="Cannon C."/>
            <person name="Castanera R."/>
            <person name="Culley D."/>
            <person name="Daum C."/>
            <person name="Ezra D."/>
            <person name="Gonzalez J."/>
            <person name="Henrissat B."/>
            <person name="Kuo A."/>
            <person name="Liang C."/>
            <person name="Lipzen A."/>
            <person name="Lutzoni F."/>
            <person name="Magnuson J."/>
            <person name="Mondo S."/>
            <person name="Nolan M."/>
            <person name="Ohm R."/>
            <person name="Pangilinan J."/>
            <person name="Park H.-J."/>
            <person name="Ramirez L."/>
            <person name="Alfaro M."/>
            <person name="Sun H."/>
            <person name="Tritt A."/>
            <person name="Yoshinaga Y."/>
            <person name="Zwiers L.-H."/>
            <person name="Turgeon B."/>
            <person name="Goodwin S."/>
            <person name="Spatafora J."/>
            <person name="Crous P."/>
            <person name="Grigoriev I."/>
        </authorList>
    </citation>
    <scope>NUCLEOTIDE SEQUENCE</scope>
    <source>
        <strain evidence="7">CBS 116005</strain>
    </source>
</reference>
<proteinExistence type="predicted"/>
<keyword evidence="8" id="KW-1185">Reference proteome</keyword>
<evidence type="ECO:0000313" key="7">
    <source>
        <dbReference type="EMBL" id="KAF2774067.1"/>
    </source>
</evidence>
<evidence type="ECO:0000256" key="3">
    <source>
        <dbReference type="ARBA" id="ARBA00022989"/>
    </source>
</evidence>
<dbReference type="EMBL" id="ML995809">
    <property type="protein sequence ID" value="KAF2774067.1"/>
    <property type="molecule type" value="Genomic_DNA"/>
</dbReference>
<dbReference type="PANTHER" id="PTHR15549">
    <property type="entry name" value="PAIRED IMMUNOGLOBULIN-LIKE TYPE 2 RECEPTOR"/>
    <property type="match status" value="1"/>
</dbReference>
<evidence type="ECO:0000256" key="6">
    <source>
        <dbReference type="SAM" id="Phobius"/>
    </source>
</evidence>
<protein>
    <submittedName>
        <fullName evidence="7">Uncharacterized protein</fullName>
    </submittedName>
</protein>
<dbReference type="GO" id="GO:0071944">
    <property type="term" value="C:cell periphery"/>
    <property type="evidence" value="ECO:0007669"/>
    <property type="project" value="UniProtKB-ARBA"/>
</dbReference>
<gene>
    <name evidence="7" type="ORF">EJ03DRAFT_75203</name>
</gene>
<evidence type="ECO:0000256" key="1">
    <source>
        <dbReference type="ARBA" id="ARBA00004167"/>
    </source>
</evidence>
<evidence type="ECO:0000313" key="8">
    <source>
        <dbReference type="Proteomes" id="UP000799436"/>
    </source>
</evidence>
<dbReference type="InterPro" id="IPR051694">
    <property type="entry name" value="Immunoregulatory_rcpt-like"/>
</dbReference>
<evidence type="ECO:0000256" key="2">
    <source>
        <dbReference type="ARBA" id="ARBA00022692"/>
    </source>
</evidence>
<keyword evidence="3 6" id="KW-1133">Transmembrane helix</keyword>
<evidence type="ECO:0000256" key="5">
    <source>
        <dbReference type="SAM" id="MobiDB-lite"/>
    </source>
</evidence>
<accession>A0A6G1LMD9</accession>
<sequence length="323" mass="35063">MLHHRPELRDIKQSIFPLRREQCHRCASTIVLLRWRRLYEGLDMPLHSRWRHEWDWLLHGRMHGLIVEGSSVSEAVHFEYGADIVYDATSGHWDCCRSTEDSLNCQEPSDMAIDAPSPSDLVVIKQLTQAVPSTALTTGIGMISSVESVISETTSTSSASTSASISASITSASTATTTARTVSESGSPSFTPVSHANGGLSAGAEAGIAVGVIIAATLAALSAVLFWRKNKGRRRKLSEAAHGETNADQKHPFVMHSSSEAYPYYGPMGESGYGPSELPMNPSSQTATADAKLGREVEMYGLRPQELDTERTRQELPGHPSEK</sequence>
<organism evidence="7 8">
    <name type="scientific">Teratosphaeria nubilosa</name>
    <dbReference type="NCBI Taxonomy" id="161662"/>
    <lineage>
        <taxon>Eukaryota</taxon>
        <taxon>Fungi</taxon>
        <taxon>Dikarya</taxon>
        <taxon>Ascomycota</taxon>
        <taxon>Pezizomycotina</taxon>
        <taxon>Dothideomycetes</taxon>
        <taxon>Dothideomycetidae</taxon>
        <taxon>Mycosphaerellales</taxon>
        <taxon>Teratosphaeriaceae</taxon>
        <taxon>Teratosphaeria</taxon>
    </lineage>
</organism>
<name>A0A6G1LMD9_9PEZI</name>
<keyword evidence="2 6" id="KW-0812">Transmembrane</keyword>
<evidence type="ECO:0000256" key="4">
    <source>
        <dbReference type="ARBA" id="ARBA00023136"/>
    </source>
</evidence>
<feature type="compositionally biased region" description="Basic and acidic residues" evidence="5">
    <location>
        <begin position="305"/>
        <end position="323"/>
    </location>
</feature>
<dbReference type="PANTHER" id="PTHR15549:SF26">
    <property type="entry name" value="AXIAL BUDDING PATTERN PROTEIN 2-RELATED"/>
    <property type="match status" value="1"/>
</dbReference>
<dbReference type="OrthoDB" id="5215637at2759"/>
<dbReference type="Proteomes" id="UP000799436">
    <property type="component" value="Unassembled WGS sequence"/>
</dbReference>